<evidence type="ECO:0000256" key="1">
    <source>
        <dbReference type="ARBA" id="ARBA00004141"/>
    </source>
</evidence>
<dbReference type="GO" id="GO:0016020">
    <property type="term" value="C:membrane"/>
    <property type="evidence" value="ECO:0007669"/>
    <property type="project" value="UniProtKB-SubCell"/>
</dbReference>
<dbReference type="AlphaFoldDB" id="A0A077WEY5"/>
<dbReference type="PANTHER" id="PTHR10924">
    <property type="entry name" value="MAJOR FACILITATOR SUPERFAMILY PROTEIN-RELATED"/>
    <property type="match status" value="1"/>
</dbReference>
<evidence type="ECO:0000256" key="5">
    <source>
        <dbReference type="SAM" id="Phobius"/>
    </source>
</evidence>
<evidence type="ECO:0000256" key="2">
    <source>
        <dbReference type="ARBA" id="ARBA00022692"/>
    </source>
</evidence>
<dbReference type="PANTHER" id="PTHR10924:SF6">
    <property type="entry name" value="SOLUTE CARRIER FAMILY 49 MEMBER A3"/>
    <property type="match status" value="1"/>
</dbReference>
<gene>
    <name evidence="6" type="ORF">LRAMOSA07721</name>
</gene>
<name>A0A077WEY5_9FUNG</name>
<feature type="transmembrane region" description="Helical" evidence="5">
    <location>
        <begin position="138"/>
        <end position="158"/>
    </location>
</feature>
<evidence type="ECO:0008006" key="7">
    <source>
        <dbReference type="Google" id="ProtNLM"/>
    </source>
</evidence>
<feature type="transmembrane region" description="Helical" evidence="5">
    <location>
        <begin position="191"/>
        <end position="211"/>
    </location>
</feature>
<feature type="transmembrane region" description="Helical" evidence="5">
    <location>
        <begin position="20"/>
        <end position="38"/>
    </location>
</feature>
<dbReference type="EMBL" id="LK023316">
    <property type="protein sequence ID" value="CDS05192.1"/>
    <property type="molecule type" value="Genomic_DNA"/>
</dbReference>
<keyword evidence="2 5" id="KW-0812">Transmembrane</keyword>
<evidence type="ECO:0000256" key="3">
    <source>
        <dbReference type="ARBA" id="ARBA00022989"/>
    </source>
</evidence>
<sequence length="298" mass="31996">MITYYCWLASVWFAPQDRNLGATLATLSFGQIAAPLFIPVVASTADQVPIMLYATAAIATVCAIPIMLMPALPKVPPANSAASPRLSVCEGVKQLVKSKDYWFIAIPAIVNAGMFYTMTVVIIEAAVPYGYNEQQSGIANALLMISGFAGGGIIGYWIGRTGEHLAMIKLFTPIVCGMFVMVNFQIFPNAYGALLCMCALLGFFSIGLYPSQLEYASEILYPIPESVSSNVTWSLVTAGMLIFTVVTDTLHAGPEADPPNNMEMALMVCSIIVCVGSLPVIWLKGELKRLAIDRASSI</sequence>
<dbReference type="OrthoDB" id="422206at2759"/>
<dbReference type="InterPro" id="IPR049680">
    <property type="entry name" value="FLVCR1-2_SLC49-like"/>
</dbReference>
<evidence type="ECO:0000256" key="4">
    <source>
        <dbReference type="ARBA" id="ARBA00023136"/>
    </source>
</evidence>
<feature type="transmembrane region" description="Helical" evidence="5">
    <location>
        <begin position="50"/>
        <end position="72"/>
    </location>
</feature>
<feature type="transmembrane region" description="Helical" evidence="5">
    <location>
        <begin position="164"/>
        <end position="184"/>
    </location>
</feature>
<reference evidence="6" key="1">
    <citation type="journal article" date="2014" name="Genome Announc.">
        <title>De novo whole-genome sequence and genome annotation of Lichtheimia ramosa.</title>
        <authorList>
            <person name="Linde J."/>
            <person name="Schwartze V."/>
            <person name="Binder U."/>
            <person name="Lass-Florl C."/>
            <person name="Voigt K."/>
            <person name="Horn F."/>
        </authorList>
    </citation>
    <scope>NUCLEOTIDE SEQUENCE</scope>
    <source>
        <strain evidence="6">JMRC FSU:6197</strain>
    </source>
</reference>
<proteinExistence type="predicted"/>
<feature type="transmembrane region" description="Helical" evidence="5">
    <location>
        <begin position="264"/>
        <end position="283"/>
    </location>
</feature>
<comment type="subcellular location">
    <subcellularLocation>
        <location evidence="1">Membrane</location>
        <topology evidence="1">Multi-pass membrane protein</topology>
    </subcellularLocation>
</comment>
<dbReference type="InterPro" id="IPR036259">
    <property type="entry name" value="MFS_trans_sf"/>
</dbReference>
<dbReference type="Pfam" id="PF07690">
    <property type="entry name" value="MFS_1"/>
    <property type="match status" value="1"/>
</dbReference>
<dbReference type="GO" id="GO:0022857">
    <property type="term" value="F:transmembrane transporter activity"/>
    <property type="evidence" value="ECO:0007669"/>
    <property type="project" value="InterPro"/>
</dbReference>
<feature type="transmembrane region" description="Helical" evidence="5">
    <location>
        <begin position="101"/>
        <end position="126"/>
    </location>
</feature>
<keyword evidence="4 5" id="KW-0472">Membrane</keyword>
<dbReference type="SUPFAM" id="SSF103473">
    <property type="entry name" value="MFS general substrate transporter"/>
    <property type="match status" value="1"/>
</dbReference>
<evidence type="ECO:0000313" key="6">
    <source>
        <dbReference type="EMBL" id="CDS05192.1"/>
    </source>
</evidence>
<organism evidence="6">
    <name type="scientific">Lichtheimia ramosa</name>
    <dbReference type="NCBI Taxonomy" id="688394"/>
    <lineage>
        <taxon>Eukaryota</taxon>
        <taxon>Fungi</taxon>
        <taxon>Fungi incertae sedis</taxon>
        <taxon>Mucoromycota</taxon>
        <taxon>Mucoromycotina</taxon>
        <taxon>Mucoromycetes</taxon>
        <taxon>Mucorales</taxon>
        <taxon>Lichtheimiaceae</taxon>
        <taxon>Lichtheimia</taxon>
    </lineage>
</organism>
<protein>
    <recommendedName>
        <fullName evidence="7">Major facilitator superfamily (MFS) profile domain-containing protein</fullName>
    </recommendedName>
</protein>
<dbReference type="InterPro" id="IPR011701">
    <property type="entry name" value="MFS"/>
</dbReference>
<keyword evidence="3 5" id="KW-1133">Transmembrane helix</keyword>
<dbReference type="Gene3D" id="1.20.1250.20">
    <property type="entry name" value="MFS general substrate transporter like domains"/>
    <property type="match status" value="1"/>
</dbReference>
<accession>A0A077WEY5</accession>